<feature type="transmembrane region" description="Helical" evidence="1">
    <location>
        <begin position="155"/>
        <end position="174"/>
    </location>
</feature>
<dbReference type="Proteomes" id="UP001596011">
    <property type="component" value="Unassembled WGS sequence"/>
</dbReference>
<dbReference type="EMBL" id="JBHSFI010000005">
    <property type="protein sequence ID" value="MFC4630054.1"/>
    <property type="molecule type" value="Genomic_DNA"/>
</dbReference>
<keyword evidence="3" id="KW-1185">Reference proteome</keyword>
<protein>
    <submittedName>
        <fullName evidence="2">Uncharacterized protein</fullName>
    </submittedName>
</protein>
<proteinExistence type="predicted"/>
<feature type="transmembrane region" description="Helical" evidence="1">
    <location>
        <begin position="59"/>
        <end position="80"/>
    </location>
</feature>
<feature type="transmembrane region" description="Helical" evidence="1">
    <location>
        <begin position="120"/>
        <end position="143"/>
    </location>
</feature>
<keyword evidence="1" id="KW-1133">Transmembrane helix</keyword>
<dbReference type="RefSeq" id="WP_377137392.1">
    <property type="nucleotide sequence ID" value="NZ_JBHSFI010000005.1"/>
</dbReference>
<sequence>MRPPNERAARRGVDRRRPDRLDRRRWILAVSVGEGIGFAIATSLAVLGLVAGIDGPGRLALAMVGGALEGAALASGQYLGMPAGRPVAWRWIGATALAAALAWALGMMPSTLGMDLGEPVALIALAVGGIVLLASIPVAQWLVLARPGTFRWVPVNAGAWLVAILWTFAPSPFIDEQSPIVVVAALYVTAGVLMAVTFASLTAGVAGSLFLPGATHRVGRESGREPGD</sequence>
<keyword evidence="1" id="KW-0472">Membrane</keyword>
<reference evidence="3" key="1">
    <citation type="journal article" date="2019" name="Int. J. Syst. Evol. Microbiol.">
        <title>The Global Catalogue of Microorganisms (GCM) 10K type strain sequencing project: providing services to taxonomists for standard genome sequencing and annotation.</title>
        <authorList>
            <consortium name="The Broad Institute Genomics Platform"/>
            <consortium name="The Broad Institute Genome Sequencing Center for Infectious Disease"/>
            <person name="Wu L."/>
            <person name="Ma J."/>
        </authorList>
    </citation>
    <scope>NUCLEOTIDE SEQUENCE [LARGE SCALE GENOMIC DNA]</scope>
    <source>
        <strain evidence="3">CCUG 42722</strain>
    </source>
</reference>
<feature type="transmembrane region" description="Helical" evidence="1">
    <location>
        <begin position="87"/>
        <end position="108"/>
    </location>
</feature>
<feature type="transmembrane region" description="Helical" evidence="1">
    <location>
        <begin position="26"/>
        <end position="53"/>
    </location>
</feature>
<name>A0ABV9HJE4_9MICO</name>
<keyword evidence="1" id="KW-0812">Transmembrane</keyword>
<evidence type="ECO:0000256" key="1">
    <source>
        <dbReference type="SAM" id="Phobius"/>
    </source>
</evidence>
<accession>A0ABV9HJE4</accession>
<comment type="caution">
    <text evidence="2">The sequence shown here is derived from an EMBL/GenBank/DDBJ whole genome shotgun (WGS) entry which is preliminary data.</text>
</comment>
<feature type="transmembrane region" description="Helical" evidence="1">
    <location>
        <begin position="180"/>
        <end position="211"/>
    </location>
</feature>
<organism evidence="2 3">
    <name type="scientific">Promicromonospora alba</name>
    <dbReference type="NCBI Taxonomy" id="1616110"/>
    <lineage>
        <taxon>Bacteria</taxon>
        <taxon>Bacillati</taxon>
        <taxon>Actinomycetota</taxon>
        <taxon>Actinomycetes</taxon>
        <taxon>Micrococcales</taxon>
        <taxon>Promicromonosporaceae</taxon>
        <taxon>Promicromonospora</taxon>
    </lineage>
</organism>
<evidence type="ECO:0000313" key="3">
    <source>
        <dbReference type="Proteomes" id="UP001596011"/>
    </source>
</evidence>
<gene>
    <name evidence="2" type="ORF">ACFO6V_17520</name>
</gene>
<evidence type="ECO:0000313" key="2">
    <source>
        <dbReference type="EMBL" id="MFC4630054.1"/>
    </source>
</evidence>